<dbReference type="EMBL" id="UZAL01028373">
    <property type="protein sequence ID" value="VDP40730.1"/>
    <property type="molecule type" value="Genomic_DNA"/>
</dbReference>
<reference evidence="1 2" key="1">
    <citation type="submission" date="2018-11" db="EMBL/GenBank/DDBJ databases">
        <authorList>
            <consortium name="Pathogen Informatics"/>
        </authorList>
    </citation>
    <scope>NUCLEOTIDE SEQUENCE [LARGE SCALE GENOMIC DNA]</scope>
    <source>
        <strain>Denwood</strain>
        <strain evidence="2">Zambia</strain>
    </source>
</reference>
<keyword evidence="2" id="KW-1185">Reference proteome</keyword>
<proteinExistence type="predicted"/>
<name>A0A3P8DB62_9TREM</name>
<accession>A0A3P8DB62</accession>
<gene>
    <name evidence="1" type="ORF">SMTD_LOCUS7655</name>
</gene>
<organism evidence="1 2">
    <name type="scientific">Schistosoma mattheei</name>
    <dbReference type="NCBI Taxonomy" id="31246"/>
    <lineage>
        <taxon>Eukaryota</taxon>
        <taxon>Metazoa</taxon>
        <taxon>Spiralia</taxon>
        <taxon>Lophotrochozoa</taxon>
        <taxon>Platyhelminthes</taxon>
        <taxon>Trematoda</taxon>
        <taxon>Digenea</taxon>
        <taxon>Strigeidida</taxon>
        <taxon>Schistosomatoidea</taxon>
        <taxon>Schistosomatidae</taxon>
        <taxon>Schistosoma</taxon>
    </lineage>
</organism>
<evidence type="ECO:0000313" key="1">
    <source>
        <dbReference type="EMBL" id="VDP40730.1"/>
    </source>
</evidence>
<sequence length="46" mass="5428">MTRDLLERLNVVVQDHFSTDDLDQLHVVVVMKPYLYDLLVQLNVMV</sequence>
<evidence type="ECO:0000313" key="2">
    <source>
        <dbReference type="Proteomes" id="UP000269396"/>
    </source>
</evidence>
<dbReference type="Proteomes" id="UP000269396">
    <property type="component" value="Unassembled WGS sequence"/>
</dbReference>
<protein>
    <submittedName>
        <fullName evidence="1">Uncharacterized protein</fullName>
    </submittedName>
</protein>
<dbReference type="AlphaFoldDB" id="A0A3P8DB62"/>